<dbReference type="OrthoDB" id="124563at2759"/>
<evidence type="ECO:0000313" key="3">
    <source>
        <dbReference type="EMBL" id="POM63828.1"/>
    </source>
</evidence>
<keyword evidence="4" id="KW-1185">Reference proteome</keyword>
<evidence type="ECO:0000313" key="4">
    <source>
        <dbReference type="Proteomes" id="UP000237271"/>
    </source>
</evidence>
<feature type="signal peptide" evidence="2">
    <location>
        <begin position="1"/>
        <end position="21"/>
    </location>
</feature>
<accession>A0A2P4XE56</accession>
<feature type="transmembrane region" description="Helical" evidence="1">
    <location>
        <begin position="190"/>
        <end position="211"/>
    </location>
</feature>
<protein>
    <recommendedName>
        <fullName evidence="5">TKL protein kinase</fullName>
    </recommendedName>
</protein>
<reference evidence="3 4" key="1">
    <citation type="journal article" date="2017" name="Genome Biol. Evol.">
        <title>Phytophthora megakarya and P. palmivora, closely related causal agents of cacao black pod rot, underwent increases in genome sizes and gene numbers by different mechanisms.</title>
        <authorList>
            <person name="Ali S.S."/>
            <person name="Shao J."/>
            <person name="Lary D.J."/>
            <person name="Kronmiller B."/>
            <person name="Shen D."/>
            <person name="Strem M.D."/>
            <person name="Amoako-Attah I."/>
            <person name="Akrofi A.Y."/>
            <person name="Begoude B.A."/>
            <person name="Ten Hoopen G.M."/>
            <person name="Coulibaly K."/>
            <person name="Kebe B.I."/>
            <person name="Melnick R.L."/>
            <person name="Guiltinan M.J."/>
            <person name="Tyler B.M."/>
            <person name="Meinhardt L.W."/>
            <person name="Bailey B.A."/>
        </authorList>
    </citation>
    <scope>NUCLEOTIDE SEQUENCE [LARGE SCALE GENOMIC DNA]</scope>
    <source>
        <strain evidence="4">sbr112.9</strain>
    </source>
</reference>
<dbReference type="EMBL" id="NCKW01011290">
    <property type="protein sequence ID" value="POM63828.1"/>
    <property type="molecule type" value="Genomic_DNA"/>
</dbReference>
<evidence type="ECO:0008006" key="5">
    <source>
        <dbReference type="Google" id="ProtNLM"/>
    </source>
</evidence>
<comment type="caution">
    <text evidence="3">The sequence shown here is derived from an EMBL/GenBank/DDBJ whole genome shotgun (WGS) entry which is preliminary data.</text>
</comment>
<dbReference type="PROSITE" id="PS51257">
    <property type="entry name" value="PROKAR_LIPOPROTEIN"/>
    <property type="match status" value="1"/>
</dbReference>
<sequence>MPSLRIVAVVWATFVCSCVTAQTSCASRVSVGDQGVGISAIEDASCRNGGVGCFPDGNCRYCQTFASPQSNHLIKCSSWTTQPPTSNPSPQRTAAPTIVTPISTASDCTAIVKRSSLTGISFVTDNTCNVARPTVMGCTAFTNCRLCRTSKNENNQFLVNCAVLQNVGRRLSSGDTMNDNGGPPKHIKNITGIALGCVGGMALVVAIIGVAHSKLCRRDNTQ</sequence>
<organism evidence="3 4">
    <name type="scientific">Phytophthora palmivora</name>
    <dbReference type="NCBI Taxonomy" id="4796"/>
    <lineage>
        <taxon>Eukaryota</taxon>
        <taxon>Sar</taxon>
        <taxon>Stramenopiles</taxon>
        <taxon>Oomycota</taxon>
        <taxon>Peronosporomycetes</taxon>
        <taxon>Peronosporales</taxon>
        <taxon>Peronosporaceae</taxon>
        <taxon>Phytophthora</taxon>
    </lineage>
</organism>
<proteinExistence type="predicted"/>
<feature type="chain" id="PRO_5015147729" description="TKL protein kinase" evidence="2">
    <location>
        <begin position="22"/>
        <end position="222"/>
    </location>
</feature>
<keyword evidence="1" id="KW-0472">Membrane</keyword>
<evidence type="ECO:0000256" key="2">
    <source>
        <dbReference type="SAM" id="SignalP"/>
    </source>
</evidence>
<keyword evidence="1" id="KW-0812">Transmembrane</keyword>
<keyword evidence="2" id="KW-0732">Signal</keyword>
<name>A0A2P4XE56_9STRA</name>
<dbReference type="AlphaFoldDB" id="A0A2P4XE56"/>
<keyword evidence="1" id="KW-1133">Transmembrane helix</keyword>
<evidence type="ECO:0000256" key="1">
    <source>
        <dbReference type="SAM" id="Phobius"/>
    </source>
</evidence>
<dbReference type="Proteomes" id="UP000237271">
    <property type="component" value="Unassembled WGS sequence"/>
</dbReference>
<gene>
    <name evidence="3" type="ORF">PHPALM_20726</name>
</gene>